<keyword evidence="3" id="KW-1185">Reference proteome</keyword>
<protein>
    <submittedName>
        <fullName evidence="2">TIGR03643 family protein</fullName>
    </submittedName>
</protein>
<dbReference type="NCBIfam" id="TIGR03643">
    <property type="entry name" value="TIGR03643 family protein"/>
    <property type="match status" value="1"/>
</dbReference>
<evidence type="ECO:0000313" key="2">
    <source>
        <dbReference type="EMBL" id="PVE43599.1"/>
    </source>
</evidence>
<evidence type="ECO:0000256" key="1">
    <source>
        <dbReference type="SAM" id="MobiDB-lite"/>
    </source>
</evidence>
<organism evidence="2 3">
    <name type="scientific">Limnohabitans planktonicus II-D5</name>
    <dbReference type="NCBI Taxonomy" id="1293045"/>
    <lineage>
        <taxon>Bacteria</taxon>
        <taxon>Pseudomonadati</taxon>
        <taxon>Pseudomonadota</taxon>
        <taxon>Betaproteobacteria</taxon>
        <taxon>Burkholderiales</taxon>
        <taxon>Comamonadaceae</taxon>
        <taxon>Limnohabitans</taxon>
    </lineage>
</organism>
<gene>
    <name evidence="2" type="ORF">H663_006295</name>
</gene>
<evidence type="ECO:0000313" key="3">
    <source>
        <dbReference type="Proteomes" id="UP000037507"/>
    </source>
</evidence>
<dbReference type="Proteomes" id="UP000037507">
    <property type="component" value="Unassembled WGS sequence"/>
</dbReference>
<dbReference type="EMBL" id="LFYT02000005">
    <property type="protein sequence ID" value="PVE43599.1"/>
    <property type="molecule type" value="Genomic_DNA"/>
</dbReference>
<dbReference type="AlphaFoldDB" id="A0A2T7UFY4"/>
<sequence length="135" mass="14602">MALRCSTPTNPAARHWTTCVTKTDPHSGSAASLSEADVSGIIAMAWQDDTPFEAIALQFGLTEPDVIALMRGQLKARPFKVWRMRVRGRTGKHLALQQGRQPRQSSADGPAGSSATQTPEDLPLPPSPITRDSLR</sequence>
<accession>A0A2T7UFY4</accession>
<dbReference type="Pfam" id="PF10985">
    <property type="entry name" value="DUF2805"/>
    <property type="match status" value="1"/>
</dbReference>
<dbReference type="OrthoDB" id="289296at2"/>
<reference evidence="2" key="1">
    <citation type="submission" date="2017-04" db="EMBL/GenBank/DDBJ databases">
        <title>Unexpected and diverse lifestyles within the genus Limnohabitans.</title>
        <authorList>
            <person name="Kasalicky V."/>
            <person name="Mehrshad M."/>
            <person name="Andrei S.-A."/>
            <person name="Salcher M."/>
            <person name="Kratochvilova H."/>
            <person name="Simek K."/>
            <person name="Ghai R."/>
        </authorList>
    </citation>
    <scope>NUCLEOTIDE SEQUENCE [LARGE SCALE GENOMIC DNA]</scope>
    <source>
        <strain evidence="2">II-D5</strain>
    </source>
</reference>
<feature type="region of interest" description="Disordered" evidence="1">
    <location>
        <begin position="90"/>
        <end position="135"/>
    </location>
</feature>
<proteinExistence type="predicted"/>
<dbReference type="InterPro" id="IPR019882">
    <property type="entry name" value="CHP03643"/>
</dbReference>
<feature type="compositionally biased region" description="Polar residues" evidence="1">
    <location>
        <begin position="98"/>
        <end position="119"/>
    </location>
</feature>
<dbReference type="STRING" id="1293045.H663_04235"/>
<comment type="caution">
    <text evidence="2">The sequence shown here is derived from an EMBL/GenBank/DDBJ whole genome shotgun (WGS) entry which is preliminary data.</text>
</comment>
<name>A0A2T7UFY4_9BURK</name>